<dbReference type="InterPro" id="IPR021109">
    <property type="entry name" value="Peptidase_aspartic_dom_sf"/>
</dbReference>
<organism evidence="1 2">
    <name type="scientific">Solitalea longa</name>
    <dbReference type="NCBI Taxonomy" id="2079460"/>
    <lineage>
        <taxon>Bacteria</taxon>
        <taxon>Pseudomonadati</taxon>
        <taxon>Bacteroidota</taxon>
        <taxon>Sphingobacteriia</taxon>
        <taxon>Sphingobacteriales</taxon>
        <taxon>Sphingobacteriaceae</taxon>
        <taxon>Solitalea</taxon>
    </lineage>
</organism>
<dbReference type="AlphaFoldDB" id="A0A2S5A131"/>
<dbReference type="Gene3D" id="2.40.70.10">
    <property type="entry name" value="Acid Proteases"/>
    <property type="match status" value="1"/>
</dbReference>
<dbReference type="Proteomes" id="UP000236893">
    <property type="component" value="Unassembled WGS sequence"/>
</dbReference>
<keyword evidence="2" id="KW-1185">Reference proteome</keyword>
<accession>A0A2S5A131</accession>
<comment type="caution">
    <text evidence="1">The sequence shown here is derived from an EMBL/GenBank/DDBJ whole genome shotgun (WGS) entry which is preliminary data.</text>
</comment>
<evidence type="ECO:0008006" key="3">
    <source>
        <dbReference type="Google" id="ProtNLM"/>
    </source>
</evidence>
<dbReference type="OrthoDB" id="5166556at2"/>
<evidence type="ECO:0000313" key="1">
    <source>
        <dbReference type="EMBL" id="POY36291.1"/>
    </source>
</evidence>
<proteinExistence type="predicted"/>
<name>A0A2S5A131_9SPHI</name>
<dbReference type="EMBL" id="PQVF01000007">
    <property type="protein sequence ID" value="POY36291.1"/>
    <property type="molecule type" value="Genomic_DNA"/>
</dbReference>
<gene>
    <name evidence="1" type="ORF">C3K47_11080</name>
</gene>
<evidence type="ECO:0000313" key="2">
    <source>
        <dbReference type="Proteomes" id="UP000236893"/>
    </source>
</evidence>
<dbReference type="SUPFAM" id="SSF50630">
    <property type="entry name" value="Acid proteases"/>
    <property type="match status" value="1"/>
</dbReference>
<dbReference type="Pfam" id="PF13650">
    <property type="entry name" value="Asp_protease_2"/>
    <property type="match status" value="1"/>
</dbReference>
<reference evidence="1 2" key="1">
    <citation type="submission" date="2018-01" db="EMBL/GenBank/DDBJ databases">
        <authorList>
            <person name="Gaut B.S."/>
            <person name="Morton B.R."/>
            <person name="Clegg M.T."/>
            <person name="Duvall M.R."/>
        </authorList>
    </citation>
    <scope>NUCLEOTIDE SEQUENCE [LARGE SCALE GENOMIC DNA]</scope>
    <source>
        <strain evidence="1 2">HR-AV</strain>
    </source>
</reference>
<sequence>MLVNRIIKRVLALILFVAFAFNGIAGENPKSIIKGIKQAFKEKNTDLFKTRLSKSFAIGIFSSPQFTDNMLAGIFNNHLVDQLELVKVKRDKNGSKLIVKCSYPNEQLFESTIYLDAEGKIERVGFFDKLYGVDLSQESKLVAELPFVLDRNRIVIKVKVNNSDRELRIMFDTGADGMGMKKAVADEIGLKVARQQQTNVVGGGYEINISSGNELKFGSTSIPNQNIGLFPSFMDDLDGLLGGNLLRKFITEIDFDRSVIKLSSFGSYQYPENGAIIPLDYSLGIPSITADLELNNGKKFESKLHFDTGAGYPVILYGPSVKQLELLKDFKVLYKGINNSMGHRTPSVQGVFNHLKLGDKQINNFQGTIQEFRDGDEKWSREGDGSLGIEIIKQFNCIINVAAGQYYLTPNKNFKN</sequence>
<protein>
    <recommendedName>
        <fullName evidence="3">Peptidase A2 domain-containing protein</fullName>
    </recommendedName>
</protein>